<dbReference type="InterPro" id="IPR050260">
    <property type="entry name" value="FAD-bd_OxRdtase"/>
</dbReference>
<dbReference type="AlphaFoldDB" id="A0A285HQZ8"/>
<dbReference type="PRINTS" id="PR00368">
    <property type="entry name" value="FADPNR"/>
</dbReference>
<dbReference type="EMBL" id="OBDZ01000023">
    <property type="protein sequence ID" value="SNY38138.1"/>
    <property type="molecule type" value="Genomic_DNA"/>
</dbReference>
<gene>
    <name evidence="6" type="ORF">SAMN06265827_12326</name>
</gene>
<dbReference type="PANTHER" id="PTHR43429">
    <property type="entry name" value="PYRIDINE NUCLEOTIDE-DISULFIDE OXIDOREDUCTASE DOMAIN-CONTAINING"/>
    <property type="match status" value="1"/>
</dbReference>
<evidence type="ECO:0000256" key="3">
    <source>
        <dbReference type="ARBA" id="ARBA00022827"/>
    </source>
</evidence>
<feature type="domain" description="FAD/NAD(P)-binding" evidence="4">
    <location>
        <begin position="3"/>
        <end position="293"/>
    </location>
</feature>
<dbReference type="GO" id="GO:0016491">
    <property type="term" value="F:oxidoreductase activity"/>
    <property type="evidence" value="ECO:0007669"/>
    <property type="project" value="InterPro"/>
</dbReference>
<evidence type="ECO:0000259" key="5">
    <source>
        <dbReference type="Pfam" id="PF18267"/>
    </source>
</evidence>
<dbReference type="PANTHER" id="PTHR43429:SF3">
    <property type="entry name" value="NITRITE REDUCTASE [NAD(P)H]"/>
    <property type="match status" value="1"/>
</dbReference>
<comment type="cofactor">
    <cofactor evidence="1">
        <name>FAD</name>
        <dbReference type="ChEBI" id="CHEBI:57692"/>
    </cofactor>
</comment>
<evidence type="ECO:0000259" key="4">
    <source>
        <dbReference type="Pfam" id="PF07992"/>
    </source>
</evidence>
<evidence type="ECO:0000256" key="2">
    <source>
        <dbReference type="ARBA" id="ARBA00022630"/>
    </source>
</evidence>
<dbReference type="InterPro" id="IPR041575">
    <property type="entry name" value="Rubredoxin_C"/>
</dbReference>
<organism evidence="6 7">
    <name type="scientific">Orenia metallireducens</name>
    <dbReference type="NCBI Taxonomy" id="1413210"/>
    <lineage>
        <taxon>Bacteria</taxon>
        <taxon>Bacillati</taxon>
        <taxon>Bacillota</taxon>
        <taxon>Clostridia</taxon>
        <taxon>Halanaerobiales</taxon>
        <taxon>Halobacteroidaceae</taxon>
        <taxon>Orenia</taxon>
    </lineage>
</organism>
<dbReference type="Pfam" id="PF18267">
    <property type="entry name" value="Rubredoxin_C"/>
    <property type="match status" value="1"/>
</dbReference>
<evidence type="ECO:0000256" key="1">
    <source>
        <dbReference type="ARBA" id="ARBA00001974"/>
    </source>
</evidence>
<evidence type="ECO:0000313" key="6">
    <source>
        <dbReference type="EMBL" id="SNY38138.1"/>
    </source>
</evidence>
<dbReference type="STRING" id="1413210.U472_01740"/>
<dbReference type="Gene3D" id="3.30.390.30">
    <property type="match status" value="1"/>
</dbReference>
<dbReference type="OrthoDB" id="9807946at2"/>
<protein>
    <submittedName>
        <fullName evidence="6">Nitrite reductase (NADH) large subunit</fullName>
    </submittedName>
</protein>
<keyword evidence="7" id="KW-1185">Reference proteome</keyword>
<dbReference type="InterPro" id="IPR036188">
    <property type="entry name" value="FAD/NAD-bd_sf"/>
</dbReference>
<dbReference type="Pfam" id="PF07992">
    <property type="entry name" value="Pyr_redox_2"/>
    <property type="match status" value="1"/>
</dbReference>
<dbReference type="PRINTS" id="PR00411">
    <property type="entry name" value="PNDRDTASEI"/>
</dbReference>
<dbReference type="RefSeq" id="WP_097018770.1">
    <property type="nucleotide sequence ID" value="NZ_OBDZ01000023.1"/>
</dbReference>
<dbReference type="Gene3D" id="3.50.50.60">
    <property type="entry name" value="FAD/NAD(P)-binding domain"/>
    <property type="match status" value="2"/>
</dbReference>
<evidence type="ECO:0000313" key="7">
    <source>
        <dbReference type="Proteomes" id="UP000219573"/>
    </source>
</evidence>
<dbReference type="Proteomes" id="UP000219573">
    <property type="component" value="Unassembled WGS sequence"/>
</dbReference>
<proteinExistence type="predicted"/>
<dbReference type="InterPro" id="IPR016156">
    <property type="entry name" value="FAD/NAD-linked_Rdtase_dimer_sf"/>
</dbReference>
<name>A0A285HQZ8_9FIRM</name>
<dbReference type="InterPro" id="IPR023753">
    <property type="entry name" value="FAD/NAD-binding_dom"/>
</dbReference>
<accession>A0A285HQZ8</accession>
<keyword evidence="2" id="KW-0285">Flavoprotein</keyword>
<feature type="domain" description="NADH-rubredoxin oxidoreductase C-terminal" evidence="5">
    <location>
        <begin position="312"/>
        <end position="378"/>
    </location>
</feature>
<dbReference type="SUPFAM" id="SSF51905">
    <property type="entry name" value="FAD/NAD(P)-binding domain"/>
    <property type="match status" value="2"/>
</dbReference>
<keyword evidence="3" id="KW-0274">FAD</keyword>
<reference evidence="7" key="1">
    <citation type="submission" date="2017-09" db="EMBL/GenBank/DDBJ databases">
        <authorList>
            <person name="Varghese N."/>
            <person name="Submissions S."/>
        </authorList>
    </citation>
    <scope>NUCLEOTIDE SEQUENCE [LARGE SCALE GENOMIC DNA]</scope>
    <source>
        <strain evidence="7">MSL47</strain>
    </source>
</reference>
<sequence length="402" mass="44738">MKKLVIVGSGIAAISAIKAIREYDKECRIELFGEESSYPYNRIKLSKGLMDDINVDKILLEKREWYDENDVEIYLDTRVTAIDPENNEVILDNGERVSYSKLVLANGARNSAPPISGIDKEGVFTLRKVVDSRAIKEYAEDSNQVLIIGGGVLGLEMAWTLSQAGKEVMVAEICPYLMPEQLDEKACQILEEKVKEHNIEILAGTSIEKIVGEDKVEAFITGKGEKRECDMAIYSTGIRPNLDILEGTDIETDFGVVVNNRMQTNYPDIYAVGDVSELDNKGFGLWPIAIEQGKIAGYNIIGQEDVYQHIIPTVMLNAFGLSLFAIGDNDEQDGIDIISEEQEDKYIKVLIKDRVIIGAIVIGDMSKSVTLRKAIKQSLELGYLDFDNVSVSKLIEIIKSKQ</sequence>